<comment type="caution">
    <text evidence="3">The sequence shown here is derived from an EMBL/GenBank/DDBJ whole genome shotgun (WGS) entry which is preliminary data.</text>
</comment>
<evidence type="ECO:0008006" key="5">
    <source>
        <dbReference type="Google" id="ProtNLM"/>
    </source>
</evidence>
<proteinExistence type="predicted"/>
<feature type="non-terminal residue" evidence="3">
    <location>
        <position position="1"/>
    </location>
</feature>
<evidence type="ECO:0000313" key="4">
    <source>
        <dbReference type="Proteomes" id="UP001432027"/>
    </source>
</evidence>
<evidence type="ECO:0000256" key="2">
    <source>
        <dbReference type="SAM" id="SignalP"/>
    </source>
</evidence>
<organism evidence="3 4">
    <name type="scientific">Pristionchus entomophagus</name>
    <dbReference type="NCBI Taxonomy" id="358040"/>
    <lineage>
        <taxon>Eukaryota</taxon>
        <taxon>Metazoa</taxon>
        <taxon>Ecdysozoa</taxon>
        <taxon>Nematoda</taxon>
        <taxon>Chromadorea</taxon>
        <taxon>Rhabditida</taxon>
        <taxon>Rhabditina</taxon>
        <taxon>Diplogasteromorpha</taxon>
        <taxon>Diplogasteroidea</taxon>
        <taxon>Neodiplogasteridae</taxon>
        <taxon>Pristionchus</taxon>
    </lineage>
</organism>
<reference evidence="3" key="1">
    <citation type="submission" date="2023-10" db="EMBL/GenBank/DDBJ databases">
        <title>Genome assembly of Pristionchus species.</title>
        <authorList>
            <person name="Yoshida K."/>
            <person name="Sommer R.J."/>
        </authorList>
    </citation>
    <scope>NUCLEOTIDE SEQUENCE</scope>
    <source>
        <strain evidence="3">RS0144</strain>
    </source>
</reference>
<protein>
    <recommendedName>
        <fullName evidence="5">Glycine-rich protein</fullName>
    </recommendedName>
</protein>
<dbReference type="Proteomes" id="UP001432027">
    <property type="component" value="Unassembled WGS sequence"/>
</dbReference>
<feature type="chain" id="PRO_5043842882" description="Glycine-rich protein" evidence="2">
    <location>
        <begin position="21"/>
        <end position="60"/>
    </location>
</feature>
<dbReference type="EMBL" id="BTSX01000004">
    <property type="protein sequence ID" value="GMS92568.1"/>
    <property type="molecule type" value="Genomic_DNA"/>
</dbReference>
<accession>A0AAV5TBI5</accession>
<evidence type="ECO:0000256" key="1">
    <source>
        <dbReference type="SAM" id="MobiDB-lite"/>
    </source>
</evidence>
<keyword evidence="2" id="KW-0732">Signal</keyword>
<feature type="signal peptide" evidence="2">
    <location>
        <begin position="1"/>
        <end position="20"/>
    </location>
</feature>
<keyword evidence="4" id="KW-1185">Reference proteome</keyword>
<evidence type="ECO:0000313" key="3">
    <source>
        <dbReference type="EMBL" id="GMS92568.1"/>
    </source>
</evidence>
<sequence length="60" mass="6635">AKIVFFFLLIAFVSFSVVEAQWGRGGGWGGRGSHSHERGGWGRGGHRGSSSHSHERRWGR</sequence>
<feature type="region of interest" description="Disordered" evidence="1">
    <location>
        <begin position="23"/>
        <end position="60"/>
    </location>
</feature>
<feature type="compositionally biased region" description="Gly residues" evidence="1">
    <location>
        <begin position="23"/>
        <end position="32"/>
    </location>
</feature>
<gene>
    <name evidence="3" type="ORF">PENTCL1PPCAC_14743</name>
</gene>
<dbReference type="AlphaFoldDB" id="A0AAV5TBI5"/>
<name>A0AAV5TBI5_9BILA</name>